<comment type="caution">
    <text evidence="2">The sequence shown here is derived from an EMBL/GenBank/DDBJ whole genome shotgun (WGS) entry which is preliminary data.</text>
</comment>
<feature type="transmembrane region" description="Helical" evidence="1">
    <location>
        <begin position="63"/>
        <end position="81"/>
    </location>
</feature>
<keyword evidence="1" id="KW-1133">Transmembrane helix</keyword>
<keyword evidence="1" id="KW-0812">Transmembrane</keyword>
<dbReference type="InterPro" id="IPR036259">
    <property type="entry name" value="MFS_trans_sf"/>
</dbReference>
<accession>A0A314U9F8</accession>
<evidence type="ECO:0000313" key="3">
    <source>
        <dbReference type="Proteomes" id="UP000250321"/>
    </source>
</evidence>
<reference evidence="2 3" key="1">
    <citation type="submission" date="2018-02" db="EMBL/GenBank/DDBJ databases">
        <title>Draft genome of wild Prunus yedoensis var. nudiflora.</title>
        <authorList>
            <person name="Baek S."/>
            <person name="Kim J.-H."/>
            <person name="Choi K."/>
            <person name="Kim G.-B."/>
            <person name="Cho A."/>
            <person name="Jang H."/>
            <person name="Shin C.-H."/>
            <person name="Yu H.-J."/>
            <person name="Mun J.-H."/>
        </authorList>
    </citation>
    <scope>NUCLEOTIDE SEQUENCE [LARGE SCALE GENOMIC DNA]</scope>
    <source>
        <strain evidence="3">cv. Jeju island</strain>
        <tissue evidence="2">Leaf</tissue>
    </source>
</reference>
<dbReference type="AlphaFoldDB" id="A0A314U9F8"/>
<dbReference type="EMBL" id="PJQY01003972">
    <property type="protein sequence ID" value="PQM33064.1"/>
    <property type="molecule type" value="Genomic_DNA"/>
</dbReference>
<evidence type="ECO:0000256" key="1">
    <source>
        <dbReference type="SAM" id="Phobius"/>
    </source>
</evidence>
<keyword evidence="1" id="KW-0472">Membrane</keyword>
<dbReference type="OrthoDB" id="10439516at2759"/>
<protein>
    <submittedName>
        <fullName evidence="2">Uncharacterized protein</fullName>
    </submittedName>
</protein>
<proteinExistence type="predicted"/>
<keyword evidence="3" id="KW-1185">Reference proteome</keyword>
<organism evidence="2 3">
    <name type="scientific">Prunus yedoensis var. nudiflora</name>
    <dbReference type="NCBI Taxonomy" id="2094558"/>
    <lineage>
        <taxon>Eukaryota</taxon>
        <taxon>Viridiplantae</taxon>
        <taxon>Streptophyta</taxon>
        <taxon>Embryophyta</taxon>
        <taxon>Tracheophyta</taxon>
        <taxon>Spermatophyta</taxon>
        <taxon>Magnoliopsida</taxon>
        <taxon>eudicotyledons</taxon>
        <taxon>Gunneridae</taxon>
        <taxon>Pentapetalae</taxon>
        <taxon>rosids</taxon>
        <taxon>fabids</taxon>
        <taxon>Rosales</taxon>
        <taxon>Rosaceae</taxon>
        <taxon>Amygdaloideae</taxon>
        <taxon>Amygdaleae</taxon>
        <taxon>Prunus</taxon>
    </lineage>
</organism>
<evidence type="ECO:0000313" key="2">
    <source>
        <dbReference type="EMBL" id="PQM33064.1"/>
    </source>
</evidence>
<gene>
    <name evidence="2" type="ORF">Pyn_01738</name>
</gene>
<name>A0A314U9F8_PRUYE</name>
<dbReference type="Proteomes" id="UP000250321">
    <property type="component" value="Unassembled WGS sequence"/>
</dbReference>
<sequence length="98" mass="10800">MNLSASKGNNGQGSIDRVKTSYLREPVGGRLALIGITPVWKEALTVAMLIIESTSSFHLTECFILYAAINALAILFVVLIVPETRGKPWERIQESINR</sequence>
<feature type="transmembrane region" description="Helical" evidence="1">
    <location>
        <begin position="31"/>
        <end position="51"/>
    </location>
</feature>
<dbReference type="Gene3D" id="1.20.1250.20">
    <property type="entry name" value="MFS general substrate transporter like domains"/>
    <property type="match status" value="1"/>
</dbReference>